<evidence type="ECO:0000313" key="2">
    <source>
        <dbReference type="EMBL" id="HJD40453.1"/>
    </source>
</evidence>
<evidence type="ECO:0000256" key="1">
    <source>
        <dbReference type="SAM" id="Phobius"/>
    </source>
</evidence>
<comment type="caution">
    <text evidence="2">The sequence shown here is derived from an EMBL/GenBank/DDBJ whole genome shotgun (WGS) entry which is preliminary data.</text>
</comment>
<dbReference type="AlphaFoldDB" id="A0A9D2R8J7"/>
<sequence>MNIISRIKKTHWLPFIIQTVIPFFIPFVFEIPDELMAMSIKLIIIVIVAGLDLLFIYAINITEKEDEKISFHNQAARCAYSNIYQLNEIKRDYYINSPFLENDLPQNIFPYKAKDYIKQISNSFSNVIAEITQIEKEHISVSFIYHFIDTNEWKWATQKDGTMTLSLDTFIKKRNTLFYQLINPDEFGRLKTVIFYNDKEKTAQEGNYYLSTRDNRHDNIGSILGIKMAFSTNEKILVEGILTISTYGRKFVNSSDENKIKTFQKLLIDDLFPNYQRMLETEMGVLYHEKKLELTLNALNKA</sequence>
<dbReference type="Proteomes" id="UP000823850">
    <property type="component" value="Unassembled WGS sequence"/>
</dbReference>
<feature type="transmembrane region" description="Helical" evidence="1">
    <location>
        <begin position="12"/>
        <end position="29"/>
    </location>
</feature>
<keyword evidence="1" id="KW-0472">Membrane</keyword>
<evidence type="ECO:0000313" key="3">
    <source>
        <dbReference type="Proteomes" id="UP000823850"/>
    </source>
</evidence>
<proteinExistence type="predicted"/>
<reference evidence="2" key="2">
    <citation type="submission" date="2021-04" db="EMBL/GenBank/DDBJ databases">
        <authorList>
            <person name="Gilroy R."/>
        </authorList>
    </citation>
    <scope>NUCLEOTIDE SEQUENCE</scope>
    <source>
        <strain evidence="2">ChiW19-6364</strain>
    </source>
</reference>
<reference evidence="2" key="1">
    <citation type="journal article" date="2021" name="PeerJ">
        <title>Extensive microbial diversity within the chicken gut microbiome revealed by metagenomics and culture.</title>
        <authorList>
            <person name="Gilroy R."/>
            <person name="Ravi A."/>
            <person name="Getino M."/>
            <person name="Pursley I."/>
            <person name="Horton D.L."/>
            <person name="Alikhan N.F."/>
            <person name="Baker D."/>
            <person name="Gharbi K."/>
            <person name="Hall N."/>
            <person name="Watson M."/>
            <person name="Adriaenssens E.M."/>
            <person name="Foster-Nyarko E."/>
            <person name="Jarju S."/>
            <person name="Secka A."/>
            <person name="Antonio M."/>
            <person name="Oren A."/>
            <person name="Chaudhuri R.R."/>
            <person name="La Ragione R."/>
            <person name="Hildebrand F."/>
            <person name="Pallen M.J."/>
        </authorList>
    </citation>
    <scope>NUCLEOTIDE SEQUENCE</scope>
    <source>
        <strain evidence="2">ChiW19-6364</strain>
    </source>
</reference>
<name>A0A9D2R8J7_9FIRM</name>
<accession>A0A9D2R8J7</accession>
<protein>
    <submittedName>
        <fullName evidence="2">Uncharacterized protein</fullName>
    </submittedName>
</protein>
<keyword evidence="1" id="KW-0812">Transmembrane</keyword>
<gene>
    <name evidence="2" type="ORF">H9913_10545</name>
</gene>
<feature type="transmembrane region" description="Helical" evidence="1">
    <location>
        <begin position="35"/>
        <end position="59"/>
    </location>
</feature>
<organism evidence="2 3">
    <name type="scientific">Candidatus Blautia stercoripullorum</name>
    <dbReference type="NCBI Taxonomy" id="2838502"/>
    <lineage>
        <taxon>Bacteria</taxon>
        <taxon>Bacillati</taxon>
        <taxon>Bacillota</taxon>
        <taxon>Clostridia</taxon>
        <taxon>Lachnospirales</taxon>
        <taxon>Lachnospiraceae</taxon>
        <taxon>Blautia</taxon>
    </lineage>
</organism>
<dbReference type="EMBL" id="DWUX01000188">
    <property type="protein sequence ID" value="HJD40453.1"/>
    <property type="molecule type" value="Genomic_DNA"/>
</dbReference>
<keyword evidence="1" id="KW-1133">Transmembrane helix</keyword>